<organism evidence="1 2">
    <name type="scientific">Tahibacter amnicola</name>
    <dbReference type="NCBI Taxonomy" id="2976241"/>
    <lineage>
        <taxon>Bacteria</taxon>
        <taxon>Pseudomonadati</taxon>
        <taxon>Pseudomonadota</taxon>
        <taxon>Gammaproteobacteria</taxon>
        <taxon>Lysobacterales</taxon>
        <taxon>Rhodanobacteraceae</taxon>
        <taxon>Tahibacter</taxon>
    </lineage>
</organism>
<dbReference type="InterPro" id="IPR029063">
    <property type="entry name" value="SAM-dependent_MTases_sf"/>
</dbReference>
<dbReference type="SUPFAM" id="SSF53335">
    <property type="entry name" value="S-adenosyl-L-methionine-dependent methyltransferases"/>
    <property type="match status" value="1"/>
</dbReference>
<keyword evidence="2" id="KW-1185">Reference proteome</keyword>
<sequence>MRDSDRAQLCELQPDEASRLREVFRGDSRMAVHQRDGYEALKGLLPPREKRGLVLIDPPFEAQEGEFRAIEEALTVAQARWPTGVYAIWYPIKLRQSIVPFHRWLKESGWRKVLAAQLLIHPDNSSLRLNGTGMVILNTPWKFDRLLEEILPVLAHHLAQGRFGQHSLEWLVGD</sequence>
<name>A0ABY6BLY3_9GAMM</name>
<evidence type="ECO:0000313" key="1">
    <source>
        <dbReference type="EMBL" id="UXI69566.1"/>
    </source>
</evidence>
<protein>
    <submittedName>
        <fullName evidence="1">23S rRNA (Adenine(2030)-N(6))-methyltransferase RlmJ</fullName>
    </submittedName>
</protein>
<reference evidence="1" key="1">
    <citation type="submission" date="2022-09" db="EMBL/GenBank/DDBJ databases">
        <title>Tahibacter sp. nov., isolated from a fresh water.</title>
        <authorList>
            <person name="Baek J.H."/>
            <person name="Lee J.K."/>
            <person name="Kim J.M."/>
            <person name="Jeon C.O."/>
        </authorList>
    </citation>
    <scope>NUCLEOTIDE SEQUENCE</scope>
    <source>
        <strain evidence="1">W38</strain>
    </source>
</reference>
<dbReference type="Pfam" id="PF04378">
    <property type="entry name" value="RsmJ"/>
    <property type="match status" value="1"/>
</dbReference>
<dbReference type="PANTHER" id="PTHR37426:SF1">
    <property type="entry name" value="RIBOSOMAL RNA LARGE SUBUNIT METHYLTRANSFERASE J"/>
    <property type="match status" value="1"/>
</dbReference>
<accession>A0ABY6BLY3</accession>
<dbReference type="Proteomes" id="UP001064632">
    <property type="component" value="Chromosome"/>
</dbReference>
<dbReference type="InterPro" id="IPR007473">
    <property type="entry name" value="RlmJ"/>
</dbReference>
<dbReference type="Gene3D" id="3.40.50.150">
    <property type="entry name" value="Vaccinia Virus protein VP39"/>
    <property type="match status" value="1"/>
</dbReference>
<evidence type="ECO:0000313" key="2">
    <source>
        <dbReference type="Proteomes" id="UP001064632"/>
    </source>
</evidence>
<proteinExistence type="predicted"/>
<dbReference type="PANTHER" id="PTHR37426">
    <property type="entry name" value="RIBOSOMAL RNA LARGE SUBUNIT METHYLTRANSFERASE J"/>
    <property type="match status" value="1"/>
</dbReference>
<dbReference type="EMBL" id="CP104694">
    <property type="protein sequence ID" value="UXI69566.1"/>
    <property type="molecule type" value="Genomic_DNA"/>
</dbReference>
<gene>
    <name evidence="1" type="primary">rlmJ</name>
    <name evidence="1" type="ORF">N4264_07960</name>
</gene>